<accession>A0A1F4UKT6</accession>
<gene>
    <name evidence="2" type="ORF">A2V49_03730</name>
</gene>
<reference evidence="2 3" key="1">
    <citation type="journal article" date="2016" name="Nat. Commun.">
        <title>Thousands of microbial genomes shed light on interconnected biogeochemical processes in an aquifer system.</title>
        <authorList>
            <person name="Anantharaman K."/>
            <person name="Brown C.T."/>
            <person name="Hug L.A."/>
            <person name="Sharon I."/>
            <person name="Castelle C.J."/>
            <person name="Probst A.J."/>
            <person name="Thomas B.C."/>
            <person name="Singh A."/>
            <person name="Wilkins M.J."/>
            <person name="Karaoz U."/>
            <person name="Brodie E.L."/>
            <person name="Williams K.H."/>
            <person name="Hubbard S.S."/>
            <person name="Banfield J.F."/>
        </authorList>
    </citation>
    <scope>NUCLEOTIDE SEQUENCE [LARGE SCALE GENOMIC DNA]</scope>
</reference>
<protein>
    <submittedName>
        <fullName evidence="2">Uncharacterized protein</fullName>
    </submittedName>
</protein>
<evidence type="ECO:0000313" key="2">
    <source>
        <dbReference type="EMBL" id="OGC45581.1"/>
    </source>
</evidence>
<feature type="region of interest" description="Disordered" evidence="1">
    <location>
        <begin position="1"/>
        <end position="26"/>
    </location>
</feature>
<dbReference type="AlphaFoldDB" id="A0A1F4UKT6"/>
<evidence type="ECO:0000313" key="3">
    <source>
        <dbReference type="Proteomes" id="UP000178615"/>
    </source>
</evidence>
<comment type="caution">
    <text evidence="2">The sequence shown here is derived from an EMBL/GenBank/DDBJ whole genome shotgun (WGS) entry which is preliminary data.</text>
</comment>
<feature type="region of interest" description="Disordered" evidence="1">
    <location>
        <begin position="44"/>
        <end position="74"/>
    </location>
</feature>
<dbReference type="Proteomes" id="UP000178615">
    <property type="component" value="Unassembled WGS sequence"/>
</dbReference>
<organism evidence="2 3">
    <name type="scientific">candidate division WWE3 bacterium RBG_19FT_COMBO_34_6</name>
    <dbReference type="NCBI Taxonomy" id="1802612"/>
    <lineage>
        <taxon>Bacteria</taxon>
        <taxon>Katanobacteria</taxon>
    </lineage>
</organism>
<evidence type="ECO:0000256" key="1">
    <source>
        <dbReference type="SAM" id="MobiDB-lite"/>
    </source>
</evidence>
<sequence length="74" mass="8525">MSIQPPEKGFTSSTGLEGWYGDIPPTKDQEIKEQEAQKKANEVMKNYIESRKNQQDSEKNKELKDIIDNLREGL</sequence>
<name>A0A1F4UKT6_UNCKA</name>
<proteinExistence type="predicted"/>
<dbReference type="EMBL" id="MEUV01000026">
    <property type="protein sequence ID" value="OGC45581.1"/>
    <property type="molecule type" value="Genomic_DNA"/>
</dbReference>